<proteinExistence type="predicted"/>
<gene>
    <name evidence="1" type="ORF">HA252_06360</name>
</gene>
<reference evidence="2" key="1">
    <citation type="journal article" date="2020" name="bioRxiv">
        <title>A rank-normalized archaeal taxonomy based on genome phylogeny resolves widespread incomplete and uneven classifications.</title>
        <authorList>
            <person name="Rinke C."/>
            <person name="Chuvochina M."/>
            <person name="Mussig A.J."/>
            <person name="Chaumeil P.-A."/>
            <person name="Waite D.W."/>
            <person name="Whitman W.B."/>
            <person name="Parks D.H."/>
            <person name="Hugenholtz P."/>
        </authorList>
    </citation>
    <scope>NUCLEOTIDE SEQUENCE [LARGE SCALE GENOMIC DNA]</scope>
</reference>
<protein>
    <submittedName>
        <fullName evidence="1">Uncharacterized protein</fullName>
    </submittedName>
</protein>
<dbReference type="EMBL" id="DUGH01000151">
    <property type="protein sequence ID" value="HIH17000.1"/>
    <property type="molecule type" value="Genomic_DNA"/>
</dbReference>
<name>A0A7J4JJH4_9ARCH</name>
<evidence type="ECO:0000313" key="2">
    <source>
        <dbReference type="Proteomes" id="UP000564964"/>
    </source>
</evidence>
<organism evidence="1 2">
    <name type="scientific">Candidatus Iainarchaeum sp</name>
    <dbReference type="NCBI Taxonomy" id="3101447"/>
    <lineage>
        <taxon>Archaea</taxon>
        <taxon>Candidatus Iainarchaeota</taxon>
        <taxon>Candidatus Iainarchaeia</taxon>
        <taxon>Candidatus Iainarchaeales</taxon>
        <taxon>Candidatus Iainarchaeaceae</taxon>
        <taxon>Candidatus Iainarchaeum</taxon>
    </lineage>
</organism>
<accession>A0A7J4JJH4</accession>
<dbReference type="AlphaFoldDB" id="A0A7J4JJH4"/>
<sequence length="344" mass="38460">MRRATNGHSRVSLSERRILRGEALAAFHGALVTANGRDAFPVSRAVGQALGHAEDIRSIHEQRLGSRFAQRIRGAARRFEARNRAVQKAVALHGYTRDGRKNPARLFLHVFGRLPKGPVDYIVHGGLIVFYVPHTERNIANKALAAQIFYEHHAIKPTELHNAVVSLTGPNWEKAATNIPHEELHGFFNLEGHHGNTRSGTVADQLSALVGRKFTPSNVRRFRKLSRQFIHEYLLKDEILACFTAPKEWVIPMRQVTSPMLLPWRDFFLQDSHRAWGPVIRDAFDSRRVVGLTRGTLHALKGALRRGVPHAAALHTALTTPFVDIPRTMDALVGAYSNGRAGKK</sequence>
<comment type="caution">
    <text evidence="1">The sequence shown here is derived from an EMBL/GenBank/DDBJ whole genome shotgun (WGS) entry which is preliminary data.</text>
</comment>
<dbReference type="Proteomes" id="UP000564964">
    <property type="component" value="Unassembled WGS sequence"/>
</dbReference>
<evidence type="ECO:0000313" key="1">
    <source>
        <dbReference type="EMBL" id="HIH17000.1"/>
    </source>
</evidence>